<accession>A0A1S2N9A4</accession>
<dbReference type="RefSeq" id="WP_005669059.1">
    <property type="nucleotide sequence ID" value="NZ_CAUQYF010000024.1"/>
</dbReference>
<gene>
    <name evidence="2" type="ORF">LO55_5184</name>
    <name evidence="1" type="ORF">LO55_6</name>
</gene>
<evidence type="ECO:0000313" key="2">
    <source>
        <dbReference type="EMBL" id="OIJ41668.1"/>
    </source>
</evidence>
<sequence length="51" mass="5458">MINAPAETTFAAPSHSLLSLIVAFLTLNLREKLEPGYTGQDSDPAYYGCGL</sequence>
<dbReference type="EMBL" id="JRYB01000001">
    <property type="protein sequence ID" value="OIJ39484.1"/>
    <property type="molecule type" value="Genomic_DNA"/>
</dbReference>
<name>A0A1S2N9A4_9BURK</name>
<dbReference type="EMBL" id="JRYB01000001">
    <property type="protein sequence ID" value="OIJ41668.1"/>
    <property type="molecule type" value="Genomic_DNA"/>
</dbReference>
<proteinExistence type="predicted"/>
<comment type="caution">
    <text evidence="2">The sequence shown here is derived from an EMBL/GenBank/DDBJ whole genome shotgun (WGS) entry which is preliminary data.</text>
</comment>
<evidence type="ECO:0000313" key="3">
    <source>
        <dbReference type="Proteomes" id="UP000180246"/>
    </source>
</evidence>
<evidence type="ECO:0000313" key="1">
    <source>
        <dbReference type="EMBL" id="OIJ39484.1"/>
    </source>
</evidence>
<dbReference type="Proteomes" id="UP000180246">
    <property type="component" value="Unassembled WGS sequence"/>
</dbReference>
<organism evidence="2 3">
    <name type="scientific">Massilia timonae</name>
    <dbReference type="NCBI Taxonomy" id="47229"/>
    <lineage>
        <taxon>Bacteria</taxon>
        <taxon>Pseudomonadati</taxon>
        <taxon>Pseudomonadota</taxon>
        <taxon>Betaproteobacteria</taxon>
        <taxon>Burkholderiales</taxon>
        <taxon>Oxalobacteraceae</taxon>
        <taxon>Telluria group</taxon>
        <taxon>Massilia</taxon>
    </lineage>
</organism>
<dbReference type="AlphaFoldDB" id="A0A1S2N9A4"/>
<protein>
    <submittedName>
        <fullName evidence="2">Uncharacterized protein</fullName>
    </submittedName>
</protein>
<reference evidence="2 3" key="1">
    <citation type="submission" date="2014-10" db="EMBL/GenBank/DDBJ databases">
        <authorList>
            <person name="Seo M.-J."/>
            <person name="Seok Y.J."/>
            <person name="Cha I.-T."/>
        </authorList>
    </citation>
    <scope>NUCLEOTIDE SEQUENCE [LARGE SCALE GENOMIC DNA]</scope>
    <source>
        <strain evidence="2 3">NEU</strain>
    </source>
</reference>